<evidence type="ECO:0000313" key="10">
    <source>
        <dbReference type="EMBL" id="JAS02732.1"/>
    </source>
</evidence>
<dbReference type="GO" id="GO:0005737">
    <property type="term" value="C:cytoplasm"/>
    <property type="evidence" value="ECO:0007669"/>
    <property type="project" value="UniProtKB-SubCell"/>
</dbReference>
<organism evidence="10">
    <name type="scientific">Triatoma infestans</name>
    <name type="common">Assassin bug</name>
    <dbReference type="NCBI Taxonomy" id="30076"/>
    <lineage>
        <taxon>Eukaryota</taxon>
        <taxon>Metazoa</taxon>
        <taxon>Ecdysozoa</taxon>
        <taxon>Arthropoda</taxon>
        <taxon>Hexapoda</taxon>
        <taxon>Insecta</taxon>
        <taxon>Pterygota</taxon>
        <taxon>Neoptera</taxon>
        <taxon>Paraneoptera</taxon>
        <taxon>Hemiptera</taxon>
        <taxon>Heteroptera</taxon>
        <taxon>Panheteroptera</taxon>
        <taxon>Cimicomorpha</taxon>
        <taxon>Reduviidae</taxon>
        <taxon>Triatominae</taxon>
        <taxon>Triatoma</taxon>
    </lineage>
</organism>
<dbReference type="PIRSF" id="PIRSF036696">
    <property type="entry name" value="ACY-1"/>
    <property type="match status" value="1"/>
</dbReference>
<keyword evidence="3" id="KW-0963">Cytoplasm</keyword>
<dbReference type="NCBIfam" id="TIGR01880">
    <property type="entry name" value="Ac-peptdase-euk"/>
    <property type="match status" value="1"/>
</dbReference>
<dbReference type="SUPFAM" id="SSF55031">
    <property type="entry name" value="Bacterial exopeptidase dimerisation domain"/>
    <property type="match status" value="1"/>
</dbReference>
<dbReference type="GO" id="GO:0004046">
    <property type="term" value="F:aminoacylase activity"/>
    <property type="evidence" value="ECO:0007669"/>
    <property type="project" value="UniProtKB-EC"/>
</dbReference>
<feature type="active site" description="Proton acceptor" evidence="8">
    <location>
        <position position="158"/>
    </location>
</feature>
<evidence type="ECO:0000256" key="5">
    <source>
        <dbReference type="ARBA" id="ARBA00022801"/>
    </source>
</evidence>
<dbReference type="InterPro" id="IPR036264">
    <property type="entry name" value="Bact_exopeptidase_dim_dom"/>
</dbReference>
<feature type="binding site" evidence="9">
    <location>
        <position position="124"/>
    </location>
    <ligand>
        <name>Zn(2+)</name>
        <dbReference type="ChEBI" id="CHEBI:29105"/>
        <label>1</label>
    </ligand>
</feature>
<reference evidence="10" key="1">
    <citation type="submission" date="2016-04" db="EMBL/GenBank/DDBJ databases">
        <authorList>
            <person name="Calderon-Fernandez G.M.Sr."/>
        </authorList>
    </citation>
    <scope>NUCLEOTIDE SEQUENCE</scope>
    <source>
        <strain evidence="10">Int1</strain>
        <tissue evidence="10">Integument</tissue>
    </source>
</reference>
<feature type="non-terminal residue" evidence="10">
    <location>
        <position position="1"/>
    </location>
</feature>
<dbReference type="Gene3D" id="3.30.70.360">
    <property type="match status" value="1"/>
</dbReference>
<dbReference type="InterPro" id="IPR002933">
    <property type="entry name" value="Peptidase_M20"/>
</dbReference>
<dbReference type="AlphaFoldDB" id="A0A161TID6"/>
<comment type="subcellular location">
    <subcellularLocation>
        <location evidence="1">Cytoplasm</location>
    </subcellularLocation>
</comment>
<keyword evidence="6 9" id="KW-0862">Zinc</keyword>
<accession>A0A161TID6</accession>
<dbReference type="InterPro" id="IPR001261">
    <property type="entry name" value="ArgE/DapE_CS"/>
</dbReference>
<evidence type="ECO:0000256" key="1">
    <source>
        <dbReference type="ARBA" id="ARBA00004496"/>
    </source>
</evidence>
<keyword evidence="5 10" id="KW-0378">Hydrolase</keyword>
<keyword evidence="4 9" id="KW-0479">Metal-binding</keyword>
<feature type="binding site" evidence="9">
    <location>
        <position position="186"/>
    </location>
    <ligand>
        <name>Zn(2+)</name>
        <dbReference type="ChEBI" id="CHEBI:29105"/>
        <label>1</label>
    </ligand>
</feature>
<evidence type="ECO:0000256" key="6">
    <source>
        <dbReference type="ARBA" id="ARBA00022833"/>
    </source>
</evidence>
<evidence type="ECO:0000256" key="2">
    <source>
        <dbReference type="ARBA" id="ARBA00011913"/>
    </source>
</evidence>
<dbReference type="PROSITE" id="PS00759">
    <property type="entry name" value="ARGE_DAPE_CPG2_2"/>
    <property type="match status" value="1"/>
</dbReference>
<dbReference type="PANTHER" id="PTHR45892:SF1">
    <property type="entry name" value="AMINOACYLASE-1"/>
    <property type="match status" value="1"/>
</dbReference>
<dbReference type="PROSITE" id="PS00758">
    <property type="entry name" value="ARGE_DAPE_CPG2_1"/>
    <property type="match status" value="1"/>
</dbReference>
<evidence type="ECO:0000256" key="4">
    <source>
        <dbReference type="ARBA" id="ARBA00022723"/>
    </source>
</evidence>
<evidence type="ECO:0000256" key="9">
    <source>
        <dbReference type="PIRSR" id="PIRSR036696-2"/>
    </source>
</evidence>
<evidence type="ECO:0000256" key="3">
    <source>
        <dbReference type="ARBA" id="ARBA00022490"/>
    </source>
</evidence>
<feature type="active site" evidence="8">
    <location>
        <position position="93"/>
    </location>
</feature>
<dbReference type="GO" id="GO:0006520">
    <property type="term" value="P:amino acid metabolic process"/>
    <property type="evidence" value="ECO:0007669"/>
    <property type="project" value="InterPro"/>
</dbReference>
<evidence type="ECO:0000256" key="7">
    <source>
        <dbReference type="ARBA" id="ARBA00029656"/>
    </source>
</evidence>
<dbReference type="Gene3D" id="3.40.630.10">
    <property type="entry name" value="Zn peptidases"/>
    <property type="match status" value="1"/>
</dbReference>
<evidence type="ECO:0000256" key="8">
    <source>
        <dbReference type="PIRSR" id="PIRSR036696-1"/>
    </source>
</evidence>
<reference evidence="10" key="2">
    <citation type="journal article" date="2017" name="J. Med. Entomol.">
        <title>Transcriptome Analysis of the Triatoma infestans (Hemiptera: Reduviidae) Integument.</title>
        <authorList>
            <person name="Calderon-Fernandez G.M."/>
            <person name="Moriconi D.E."/>
            <person name="Dulbecco A.B."/>
            <person name="Juarez M.P."/>
        </authorList>
    </citation>
    <scope>NUCLEOTIDE SEQUENCE</scope>
    <source>
        <strain evidence="10">Int1</strain>
        <tissue evidence="10">Integument</tissue>
    </source>
</reference>
<dbReference type="EC" id="3.5.1.14" evidence="2"/>
<feature type="binding site" evidence="9">
    <location>
        <position position="124"/>
    </location>
    <ligand>
        <name>Zn(2+)</name>
        <dbReference type="ChEBI" id="CHEBI:29105"/>
        <label>2</label>
    </ligand>
</feature>
<dbReference type="Pfam" id="PF01546">
    <property type="entry name" value="Peptidase_M20"/>
    <property type="match status" value="1"/>
</dbReference>
<proteinExistence type="predicted"/>
<dbReference type="GO" id="GO:0046872">
    <property type="term" value="F:metal ion binding"/>
    <property type="evidence" value="ECO:0007669"/>
    <property type="project" value="UniProtKB-KW"/>
</dbReference>
<feature type="binding site" evidence="9">
    <location>
        <position position="159"/>
    </location>
    <ligand>
        <name>Zn(2+)</name>
        <dbReference type="ChEBI" id="CHEBI:29105"/>
        <label>2</label>
    </ligand>
</feature>
<dbReference type="EMBL" id="GEMB01000389">
    <property type="protein sequence ID" value="JAS02732.1"/>
    <property type="molecule type" value="Transcribed_RNA"/>
</dbReference>
<sequence>QLYNCINERGSLKLSVHHKMENEAVSNLREYIRIPSVHPNIDYTECVSFIKRLAKKYDLLCKVVGCTDKPVVILTWQGTDKNAGSILLNSHMDVVPVYKEKWTHDPFEAVKDSQGNIYGRGSQDTKSTGIQHISAVRRLMDKQISVKRTVHILFVPDEEVGGETGMGRFVKSKDFQNLNIVCAIDEGSPTSDGEYAVFIDERCALKIKVHCTGPTGHGSLLLENTAGEKLQKVLAAFMDLRQTQVLKMKNSESVELAKLAEVTTINLTEVEGGIQNNVVPPELILGFDVRLSVLEDHEKFFAWIENVCKTAGNGVLFWLLLGILKQKHTTT</sequence>
<dbReference type="InterPro" id="IPR052083">
    <property type="entry name" value="Aminoacylase-1_M20A"/>
</dbReference>
<dbReference type="PANTHER" id="PTHR45892">
    <property type="entry name" value="AMINOACYLASE-1"/>
    <property type="match status" value="1"/>
</dbReference>
<dbReference type="SUPFAM" id="SSF53187">
    <property type="entry name" value="Zn-dependent exopeptidases"/>
    <property type="match status" value="1"/>
</dbReference>
<feature type="non-terminal residue" evidence="10">
    <location>
        <position position="331"/>
    </location>
</feature>
<feature type="binding site" evidence="9">
    <location>
        <position position="91"/>
    </location>
    <ligand>
        <name>Zn(2+)</name>
        <dbReference type="ChEBI" id="CHEBI:29105"/>
        <label>1</label>
    </ligand>
</feature>
<name>A0A161TID6_TRIIF</name>
<comment type="cofactor">
    <cofactor evidence="9">
        <name>Zn(2+)</name>
        <dbReference type="ChEBI" id="CHEBI:29105"/>
    </cofactor>
    <text evidence="9">Binds 2 Zn(2+) ions per subunit.</text>
</comment>
<protein>
    <recommendedName>
        <fullName evidence="2">N-acyl-aliphatic-L-amino acid amidohydrolase</fullName>
        <ecNumber evidence="2">3.5.1.14</ecNumber>
    </recommendedName>
    <alternativeName>
        <fullName evidence="7">N-acyl-L-amino-acid amidohydrolase</fullName>
    </alternativeName>
</protein>
<dbReference type="InterPro" id="IPR010159">
    <property type="entry name" value="N-acyl_aa_amidohydrolase"/>
</dbReference>